<dbReference type="Gene3D" id="1.20.120.530">
    <property type="entry name" value="GntR ligand-binding domain-like"/>
    <property type="match status" value="1"/>
</dbReference>
<reference evidence="6" key="3">
    <citation type="submission" date="2023-03" db="EMBL/GenBank/DDBJ databases">
        <title>Draft genome sequence of a Mycolicibacterium mageritense strain H4_3_1 isolated from a hybrid biological-inorganic system reactor.</title>
        <authorList>
            <person name="Feng X."/>
            <person name="Kazama D."/>
            <person name="Sato K."/>
            <person name="Kobayashi H."/>
        </authorList>
    </citation>
    <scope>NUCLEOTIDE SEQUENCE</scope>
    <source>
        <strain evidence="6">H4_3_1</strain>
    </source>
</reference>
<dbReference type="SMART" id="SM00895">
    <property type="entry name" value="FCD"/>
    <property type="match status" value="1"/>
</dbReference>
<protein>
    <submittedName>
        <fullName evidence="5">GntR family transcriptional regulator</fullName>
    </submittedName>
    <submittedName>
        <fullName evidence="6">HTH-type transcriptional repressor NanR</fullName>
    </submittedName>
</protein>
<evidence type="ECO:0000313" key="5">
    <source>
        <dbReference type="EMBL" id="BBX32593.1"/>
    </source>
</evidence>
<dbReference type="AlphaFoldDB" id="A0AAI8XNF3"/>
<evidence type="ECO:0000313" key="7">
    <source>
        <dbReference type="Proteomes" id="UP000465622"/>
    </source>
</evidence>
<accession>A0AAI8XNF3</accession>
<name>A0AAI8XNF3_MYCME</name>
<dbReference type="InterPro" id="IPR036390">
    <property type="entry name" value="WH_DNA-bd_sf"/>
</dbReference>
<keyword evidence="7" id="KW-1185">Reference proteome</keyword>
<dbReference type="EMBL" id="AP022567">
    <property type="protein sequence ID" value="BBX32593.1"/>
    <property type="molecule type" value="Genomic_DNA"/>
</dbReference>
<dbReference type="InterPro" id="IPR000524">
    <property type="entry name" value="Tscrpt_reg_HTH_GntR"/>
</dbReference>
<dbReference type="SUPFAM" id="SSF46785">
    <property type="entry name" value="Winged helix' DNA-binding domain"/>
    <property type="match status" value="1"/>
</dbReference>
<dbReference type="Pfam" id="PF07729">
    <property type="entry name" value="FCD"/>
    <property type="match status" value="1"/>
</dbReference>
<keyword evidence="2" id="KW-0238">DNA-binding</keyword>
<dbReference type="CDD" id="cd07377">
    <property type="entry name" value="WHTH_GntR"/>
    <property type="match status" value="1"/>
</dbReference>
<evidence type="ECO:0000256" key="1">
    <source>
        <dbReference type="ARBA" id="ARBA00023015"/>
    </source>
</evidence>
<dbReference type="Gene3D" id="1.10.10.10">
    <property type="entry name" value="Winged helix-like DNA-binding domain superfamily/Winged helix DNA-binding domain"/>
    <property type="match status" value="1"/>
</dbReference>
<feature type="domain" description="HTH gntR-type" evidence="4">
    <location>
        <begin position="28"/>
        <end position="96"/>
    </location>
</feature>
<dbReference type="InterPro" id="IPR011711">
    <property type="entry name" value="GntR_C"/>
</dbReference>
<dbReference type="PROSITE" id="PS50949">
    <property type="entry name" value="HTH_GNTR"/>
    <property type="match status" value="1"/>
</dbReference>
<dbReference type="PANTHER" id="PTHR43537:SF47">
    <property type="entry name" value="REGULATORY PROTEIN GNTR HTH"/>
    <property type="match status" value="1"/>
</dbReference>
<dbReference type="PRINTS" id="PR00035">
    <property type="entry name" value="HTHGNTR"/>
</dbReference>
<evidence type="ECO:0000256" key="2">
    <source>
        <dbReference type="ARBA" id="ARBA00023125"/>
    </source>
</evidence>
<dbReference type="GO" id="GO:0003700">
    <property type="term" value="F:DNA-binding transcription factor activity"/>
    <property type="evidence" value="ECO:0007669"/>
    <property type="project" value="InterPro"/>
</dbReference>
<evidence type="ECO:0000313" key="6">
    <source>
        <dbReference type="EMBL" id="BDY28738.1"/>
    </source>
</evidence>
<dbReference type="InterPro" id="IPR036388">
    <property type="entry name" value="WH-like_DNA-bd_sf"/>
</dbReference>
<dbReference type="SMART" id="SM00345">
    <property type="entry name" value="HTH_GNTR"/>
    <property type="match status" value="1"/>
</dbReference>
<organism evidence="6 8">
    <name type="scientific">Mycolicibacterium mageritense</name>
    <name type="common">Mycobacterium mageritense</name>
    <dbReference type="NCBI Taxonomy" id="53462"/>
    <lineage>
        <taxon>Bacteria</taxon>
        <taxon>Bacillati</taxon>
        <taxon>Actinomycetota</taxon>
        <taxon>Actinomycetes</taxon>
        <taxon>Mycobacteriales</taxon>
        <taxon>Mycobacteriaceae</taxon>
        <taxon>Mycolicibacterium</taxon>
    </lineage>
</organism>
<sequence>MAISAGQGTGKASKADSVLPSVNRVSRQRLADQIISELQTAITSGELKVGDKLPPEPVLMERFGVGRSTVREAVRALVHSGVLRVQVGDGTYVSATPSAGDTLTDKIGRASVAELFDVRRAFEMSVASLAARNRSDKDMKRLREAASACEDAAEHDDPEAFVEADYRFHMEVAAATKNTLLVDLYGELRGAVRTMMREQPDVTDVISHHALALHTKLLKALQDKDSRAAERIWAATPNPYTVNR</sequence>
<gene>
    <name evidence="6" type="primary">nanR_2</name>
    <name evidence="6" type="ORF">hbim_02673</name>
    <name evidence="5" type="ORF">MMAGJ_18750</name>
</gene>
<keyword evidence="3" id="KW-0804">Transcription</keyword>
<keyword evidence="1" id="KW-0805">Transcription regulation</keyword>
<dbReference type="Proteomes" id="UP000465622">
    <property type="component" value="Chromosome"/>
</dbReference>
<dbReference type="SUPFAM" id="SSF48008">
    <property type="entry name" value="GntR ligand-binding domain-like"/>
    <property type="match status" value="1"/>
</dbReference>
<evidence type="ECO:0000259" key="4">
    <source>
        <dbReference type="PROSITE" id="PS50949"/>
    </source>
</evidence>
<evidence type="ECO:0000313" key="8">
    <source>
        <dbReference type="Proteomes" id="UP001241092"/>
    </source>
</evidence>
<proteinExistence type="predicted"/>
<dbReference type="Pfam" id="PF00392">
    <property type="entry name" value="GntR"/>
    <property type="match status" value="1"/>
</dbReference>
<dbReference type="RefSeq" id="WP_051578706.1">
    <property type="nucleotide sequence ID" value="NZ_AP027452.1"/>
</dbReference>
<reference evidence="5" key="2">
    <citation type="submission" date="2020-02" db="EMBL/GenBank/DDBJ databases">
        <authorList>
            <person name="Matsumoto Y."/>
            <person name="Motooka D."/>
            <person name="Nakamura S."/>
        </authorList>
    </citation>
    <scope>NUCLEOTIDE SEQUENCE</scope>
    <source>
        <strain evidence="5">JCM 12375</strain>
    </source>
</reference>
<dbReference type="EMBL" id="AP027452">
    <property type="protein sequence ID" value="BDY28738.1"/>
    <property type="molecule type" value="Genomic_DNA"/>
</dbReference>
<dbReference type="InterPro" id="IPR008920">
    <property type="entry name" value="TF_FadR/GntR_C"/>
</dbReference>
<reference evidence="5 7" key="1">
    <citation type="journal article" date="2019" name="Emerg. Microbes Infect.">
        <title>Comprehensive subspecies identification of 175 nontuberculous mycobacteria species based on 7547 genomic profiles.</title>
        <authorList>
            <person name="Matsumoto Y."/>
            <person name="Kinjo T."/>
            <person name="Motooka D."/>
            <person name="Nabeya D."/>
            <person name="Jung N."/>
            <person name="Uechi K."/>
            <person name="Horii T."/>
            <person name="Iida T."/>
            <person name="Fujita J."/>
            <person name="Nakamura S."/>
        </authorList>
    </citation>
    <scope>NUCLEOTIDE SEQUENCE [LARGE SCALE GENOMIC DNA]</scope>
    <source>
        <strain evidence="5 7">JCM 12375</strain>
    </source>
</reference>
<dbReference type="Proteomes" id="UP001241092">
    <property type="component" value="Chromosome"/>
</dbReference>
<dbReference type="PANTHER" id="PTHR43537">
    <property type="entry name" value="TRANSCRIPTIONAL REGULATOR, GNTR FAMILY"/>
    <property type="match status" value="1"/>
</dbReference>
<evidence type="ECO:0000256" key="3">
    <source>
        <dbReference type="ARBA" id="ARBA00023163"/>
    </source>
</evidence>
<dbReference type="GO" id="GO:0003677">
    <property type="term" value="F:DNA binding"/>
    <property type="evidence" value="ECO:0007669"/>
    <property type="project" value="UniProtKB-KW"/>
</dbReference>